<dbReference type="PANTHER" id="PTHR21683">
    <property type="entry name" value="COILED-COIL DOMAIN-CONTAINING PROTEIN 42 LIKE-2-LIKE-RELATED"/>
    <property type="match status" value="1"/>
</dbReference>
<evidence type="ECO:0000256" key="1">
    <source>
        <dbReference type="ARBA" id="ARBA00023054"/>
    </source>
</evidence>
<dbReference type="Proteomes" id="UP001279410">
    <property type="component" value="Unassembled WGS sequence"/>
</dbReference>
<evidence type="ECO:0000313" key="5">
    <source>
        <dbReference type="EMBL" id="GLD53906.1"/>
    </source>
</evidence>
<evidence type="ECO:0000313" key="6">
    <source>
        <dbReference type="Proteomes" id="UP001279410"/>
    </source>
</evidence>
<dbReference type="Pfam" id="PF13863">
    <property type="entry name" value="DUF4200"/>
    <property type="match status" value="1"/>
</dbReference>
<feature type="compositionally biased region" description="Basic residues" evidence="3">
    <location>
        <begin position="293"/>
        <end position="307"/>
    </location>
</feature>
<keyword evidence="6" id="KW-1185">Reference proteome</keyword>
<feature type="coiled-coil region" evidence="2">
    <location>
        <begin position="39"/>
        <end position="127"/>
    </location>
</feature>
<proteinExistence type="predicted"/>
<name>A0AAD3MHH2_LATJO</name>
<feature type="coiled-coil region" evidence="2">
    <location>
        <begin position="157"/>
        <end position="216"/>
    </location>
</feature>
<evidence type="ECO:0000256" key="2">
    <source>
        <dbReference type="SAM" id="Coils"/>
    </source>
</evidence>
<feature type="domain" description="DUF4200" evidence="4">
    <location>
        <begin position="32"/>
        <end position="136"/>
    </location>
</feature>
<protein>
    <submittedName>
        <fullName evidence="5">Coiled-coil domain-containing protein 42 like-2-like protein</fullName>
    </submittedName>
</protein>
<sequence>MSLSKPIREYLIFTDPEVSAALIELNKKRHEDETLTAVLEERKKELKSVQQRAEKLEEEHQKAEEFKTSFDLFLKDDDADRLVEKAERERREVLQKDEEILKLKEEEAELMKRKQKLEREVQRHTKYWDIMEQMVKMTKFTDVDSLVNHLESQLLLRDRLLQREREKLEQVDQLRKTLMTLEDEQHLFLLQKNNELSQLQTELEEALAEALTWERKWSRIQETAAKKTLLLGQIKMATLNLYEMTGGTLEGEEGVDINDTEKHLDKIKMFILDHEDIVKQYQSSQRHSDGQKRQRSKKKVTSQIKKH</sequence>
<accession>A0AAD3MHH2</accession>
<dbReference type="InterPro" id="IPR051147">
    <property type="entry name" value="CFAP_domain-containing"/>
</dbReference>
<evidence type="ECO:0000256" key="3">
    <source>
        <dbReference type="SAM" id="MobiDB-lite"/>
    </source>
</evidence>
<reference evidence="5" key="1">
    <citation type="submission" date="2022-08" db="EMBL/GenBank/DDBJ databases">
        <title>Genome sequencing of akame (Lates japonicus).</title>
        <authorList>
            <person name="Hashiguchi Y."/>
            <person name="Takahashi H."/>
        </authorList>
    </citation>
    <scope>NUCLEOTIDE SEQUENCE</scope>
    <source>
        <strain evidence="5">Kochi</strain>
    </source>
</reference>
<organism evidence="5 6">
    <name type="scientific">Lates japonicus</name>
    <name type="common">Japanese lates</name>
    <dbReference type="NCBI Taxonomy" id="270547"/>
    <lineage>
        <taxon>Eukaryota</taxon>
        <taxon>Metazoa</taxon>
        <taxon>Chordata</taxon>
        <taxon>Craniata</taxon>
        <taxon>Vertebrata</taxon>
        <taxon>Euteleostomi</taxon>
        <taxon>Actinopterygii</taxon>
        <taxon>Neopterygii</taxon>
        <taxon>Teleostei</taxon>
        <taxon>Neoteleostei</taxon>
        <taxon>Acanthomorphata</taxon>
        <taxon>Carangaria</taxon>
        <taxon>Carangaria incertae sedis</taxon>
        <taxon>Centropomidae</taxon>
        <taxon>Lates</taxon>
    </lineage>
</organism>
<evidence type="ECO:0000259" key="4">
    <source>
        <dbReference type="Pfam" id="PF13863"/>
    </source>
</evidence>
<gene>
    <name evidence="5" type="ORF">AKAME5_000659100</name>
</gene>
<dbReference type="PANTHER" id="PTHR21683:SF2">
    <property type="entry name" value="COILED-COIL DOMAIN-CONTAINING PROTEIN 42 LIKE-2-LIKE"/>
    <property type="match status" value="1"/>
</dbReference>
<keyword evidence="1 2" id="KW-0175">Coiled coil</keyword>
<feature type="region of interest" description="Disordered" evidence="3">
    <location>
        <begin position="281"/>
        <end position="307"/>
    </location>
</feature>
<dbReference type="InterPro" id="IPR025252">
    <property type="entry name" value="DUF4200"/>
</dbReference>
<comment type="caution">
    <text evidence="5">The sequence shown here is derived from an EMBL/GenBank/DDBJ whole genome shotgun (WGS) entry which is preliminary data.</text>
</comment>
<dbReference type="GO" id="GO:0005856">
    <property type="term" value="C:cytoskeleton"/>
    <property type="evidence" value="ECO:0007669"/>
    <property type="project" value="UniProtKB-ARBA"/>
</dbReference>
<dbReference type="EMBL" id="BRZM01000019">
    <property type="protein sequence ID" value="GLD53906.1"/>
    <property type="molecule type" value="Genomic_DNA"/>
</dbReference>
<dbReference type="AlphaFoldDB" id="A0AAD3MHH2"/>